<keyword evidence="2" id="KW-1185">Reference proteome</keyword>
<dbReference type="Proteomes" id="UP001266305">
    <property type="component" value="Unassembled WGS sequence"/>
</dbReference>
<evidence type="ECO:0000313" key="2">
    <source>
        <dbReference type="Proteomes" id="UP001266305"/>
    </source>
</evidence>
<accession>A0ABQ9TQV1</accession>
<sequence length="138" mass="14950">MRDFSKQEQLDVLKVHDCKMIYVEWISVGQLRKRSPDNACGGVYPQISRGVPMAGGRALSVRLSSSDGIVCPLNLSPVPACRDDLFGLPQATLLILPSVLLILDSDTWCCILASSHLTNRAQASDRLELEPGRTGAAS</sequence>
<name>A0ABQ9TQV1_SAGOE</name>
<gene>
    <name evidence="1" type="ORF">P7K49_033060</name>
</gene>
<proteinExistence type="predicted"/>
<reference evidence="1 2" key="1">
    <citation type="submission" date="2023-05" db="EMBL/GenBank/DDBJ databases">
        <title>B98-5 Cell Line De Novo Hybrid Assembly: An Optical Mapping Approach.</title>
        <authorList>
            <person name="Kananen K."/>
            <person name="Auerbach J.A."/>
            <person name="Kautto E."/>
            <person name="Blachly J.S."/>
        </authorList>
    </citation>
    <scope>NUCLEOTIDE SEQUENCE [LARGE SCALE GENOMIC DNA]</scope>
    <source>
        <strain evidence="1">B95-8</strain>
        <tissue evidence="1">Cell line</tissue>
    </source>
</reference>
<evidence type="ECO:0000313" key="1">
    <source>
        <dbReference type="EMBL" id="KAK2087153.1"/>
    </source>
</evidence>
<organism evidence="1 2">
    <name type="scientific">Saguinus oedipus</name>
    <name type="common">Cotton-top tamarin</name>
    <name type="synonym">Oedipomidas oedipus</name>
    <dbReference type="NCBI Taxonomy" id="9490"/>
    <lineage>
        <taxon>Eukaryota</taxon>
        <taxon>Metazoa</taxon>
        <taxon>Chordata</taxon>
        <taxon>Craniata</taxon>
        <taxon>Vertebrata</taxon>
        <taxon>Euteleostomi</taxon>
        <taxon>Mammalia</taxon>
        <taxon>Eutheria</taxon>
        <taxon>Euarchontoglires</taxon>
        <taxon>Primates</taxon>
        <taxon>Haplorrhini</taxon>
        <taxon>Platyrrhini</taxon>
        <taxon>Cebidae</taxon>
        <taxon>Callitrichinae</taxon>
        <taxon>Saguinus</taxon>
    </lineage>
</organism>
<protein>
    <submittedName>
        <fullName evidence="1">Uncharacterized protein</fullName>
    </submittedName>
</protein>
<dbReference type="EMBL" id="JASSZA010000019">
    <property type="protein sequence ID" value="KAK2087153.1"/>
    <property type="molecule type" value="Genomic_DNA"/>
</dbReference>
<comment type="caution">
    <text evidence="1">The sequence shown here is derived from an EMBL/GenBank/DDBJ whole genome shotgun (WGS) entry which is preliminary data.</text>
</comment>